<dbReference type="OrthoDB" id="8195432at2759"/>
<dbReference type="Gene3D" id="3.40.395.10">
    <property type="entry name" value="Adenoviral Proteinase, Chain A"/>
    <property type="match status" value="1"/>
</dbReference>
<reference evidence="8" key="1">
    <citation type="submission" date="2011-07" db="EMBL/GenBank/DDBJ databases">
        <authorList>
            <consortium name="Caenorhabditis brenneri Sequencing and Analysis Consortium"/>
            <person name="Wilson R.K."/>
        </authorList>
    </citation>
    <scope>NUCLEOTIDE SEQUENCE [LARGE SCALE GENOMIC DNA]</scope>
    <source>
        <strain evidence="8">PB2801</strain>
    </source>
</reference>
<proteinExistence type="inferred from homology"/>
<feature type="compositionally biased region" description="Basic and acidic residues" evidence="4">
    <location>
        <begin position="482"/>
        <end position="540"/>
    </location>
</feature>
<keyword evidence="3" id="KW-0378">Hydrolase</keyword>
<feature type="region of interest" description="Disordered" evidence="4">
    <location>
        <begin position="467"/>
        <end position="569"/>
    </location>
</feature>
<dbReference type="eggNOG" id="KOG1075">
    <property type="taxonomic scope" value="Eukaryota"/>
</dbReference>
<keyword evidence="2" id="KW-0645">Protease</keyword>
<comment type="similarity">
    <text evidence="1">Belongs to the peptidase C48 family.</text>
</comment>
<dbReference type="InParanoid" id="G0NCF7"/>
<dbReference type="InterPro" id="IPR003653">
    <property type="entry name" value="Peptidase_C48_C"/>
</dbReference>
<dbReference type="Pfam" id="PF02902">
    <property type="entry name" value="Peptidase_C48"/>
    <property type="match status" value="1"/>
</dbReference>
<gene>
    <name evidence="7" type="ORF">CAEBREN_24961</name>
</gene>
<evidence type="ECO:0000256" key="3">
    <source>
        <dbReference type="ARBA" id="ARBA00022801"/>
    </source>
</evidence>
<accession>G0NCF7</accession>
<dbReference type="SUPFAM" id="SSF54001">
    <property type="entry name" value="Cysteine proteinases"/>
    <property type="match status" value="1"/>
</dbReference>
<evidence type="ECO:0000256" key="1">
    <source>
        <dbReference type="ARBA" id="ARBA00005234"/>
    </source>
</evidence>
<protein>
    <recommendedName>
        <fullName evidence="9">Reverse transcriptase domain-containing protein</fullName>
    </recommendedName>
</protein>
<evidence type="ECO:0000313" key="7">
    <source>
        <dbReference type="EMBL" id="EGT57498.1"/>
    </source>
</evidence>
<feature type="compositionally biased region" description="Basic and acidic residues" evidence="4">
    <location>
        <begin position="179"/>
        <end position="199"/>
    </location>
</feature>
<feature type="compositionally biased region" description="Basic and acidic residues" evidence="4">
    <location>
        <begin position="87"/>
        <end position="99"/>
    </location>
</feature>
<name>G0NCF7_CAEBE</name>
<dbReference type="PROSITE" id="PS50600">
    <property type="entry name" value="ULP_PROTEASE"/>
    <property type="match status" value="1"/>
</dbReference>
<dbReference type="InterPro" id="IPR000477">
    <property type="entry name" value="RT_dom"/>
</dbReference>
<feature type="region of interest" description="Disordered" evidence="4">
    <location>
        <begin position="243"/>
        <end position="278"/>
    </location>
</feature>
<evidence type="ECO:0000259" key="6">
    <source>
        <dbReference type="PROSITE" id="PS50878"/>
    </source>
</evidence>
<dbReference type="STRING" id="135651.G0NCF7"/>
<feature type="region of interest" description="Disordered" evidence="4">
    <location>
        <begin position="159"/>
        <end position="224"/>
    </location>
</feature>
<feature type="region of interest" description="Disordered" evidence="4">
    <location>
        <begin position="23"/>
        <end position="56"/>
    </location>
</feature>
<dbReference type="SUPFAM" id="SSF56672">
    <property type="entry name" value="DNA/RNA polymerases"/>
    <property type="match status" value="1"/>
</dbReference>
<dbReference type="CDD" id="cd01650">
    <property type="entry name" value="RT_nLTR_like"/>
    <property type="match status" value="1"/>
</dbReference>
<dbReference type="GO" id="GO:0008234">
    <property type="term" value="F:cysteine-type peptidase activity"/>
    <property type="evidence" value="ECO:0007669"/>
    <property type="project" value="InterPro"/>
</dbReference>
<evidence type="ECO:0000256" key="2">
    <source>
        <dbReference type="ARBA" id="ARBA00022670"/>
    </source>
</evidence>
<dbReference type="InterPro" id="IPR043502">
    <property type="entry name" value="DNA/RNA_pol_sf"/>
</dbReference>
<dbReference type="InterPro" id="IPR038765">
    <property type="entry name" value="Papain-like_cys_pep_sf"/>
</dbReference>
<dbReference type="MEROPS" id="C48.A11"/>
<dbReference type="Pfam" id="PF00078">
    <property type="entry name" value="RVT_1"/>
    <property type="match status" value="1"/>
</dbReference>
<evidence type="ECO:0000313" key="8">
    <source>
        <dbReference type="Proteomes" id="UP000008068"/>
    </source>
</evidence>
<feature type="region of interest" description="Disordered" evidence="4">
    <location>
        <begin position="87"/>
        <end position="133"/>
    </location>
</feature>
<dbReference type="GO" id="GO:0006508">
    <property type="term" value="P:proteolysis"/>
    <property type="evidence" value="ECO:0007669"/>
    <property type="project" value="UniProtKB-KW"/>
</dbReference>
<dbReference type="Proteomes" id="UP000008068">
    <property type="component" value="Unassembled WGS sequence"/>
</dbReference>
<dbReference type="EMBL" id="GL379862">
    <property type="protein sequence ID" value="EGT57498.1"/>
    <property type="molecule type" value="Genomic_DNA"/>
</dbReference>
<feature type="domain" description="Reverse transcriptase" evidence="6">
    <location>
        <begin position="780"/>
        <end position="1053"/>
    </location>
</feature>
<feature type="domain" description="Ubiquitin-like protease family profile" evidence="5">
    <location>
        <begin position="282"/>
        <end position="433"/>
    </location>
</feature>
<evidence type="ECO:0008006" key="9">
    <source>
        <dbReference type="Google" id="ProtNLM"/>
    </source>
</evidence>
<dbReference type="PANTHER" id="PTHR19446">
    <property type="entry name" value="REVERSE TRANSCRIPTASES"/>
    <property type="match status" value="1"/>
</dbReference>
<keyword evidence="8" id="KW-1185">Reference proteome</keyword>
<dbReference type="PROSITE" id="PS50878">
    <property type="entry name" value="RT_POL"/>
    <property type="match status" value="1"/>
</dbReference>
<feature type="compositionally biased region" description="Basic and acidic residues" evidence="4">
    <location>
        <begin position="209"/>
        <end position="224"/>
    </location>
</feature>
<evidence type="ECO:0000259" key="5">
    <source>
        <dbReference type="PROSITE" id="PS50600"/>
    </source>
</evidence>
<sequence length="1556" mass="178969">MATRWVTEHLKLKHDAVATPRIKPTKSLGNTTLEDLEKSAPSLGRPKKSTKPPITMMRQETPDKLEMRIQTRSVTKTLSTLKASVKKQEEEKKVADKQQSKSILGFFKSSESKGKGPRRSLAKCVSTDGAATNASDSVGQLLKTMTGAERVKASREMFARKSRTSLHGRPSLSAAILNMDEKDSKKEDEVPKEEVTPTKDDEESSTSVEIREGKGEEEERKKEDVIPMRKLVGRSTFEVIPQRKDEDEVPEEEVTPVKEEEADTTVTETVLSDDGSEDTHNRTYVIEEWEPVKRRFNTWCLDYETTDKAWLCDEVVYWYMQELCSNNDKYKVLDPCLWEVWKASAMTTESILQKMWSSQTYFFPLCEDEHWILLVINASQIWYANSTGGEPRGHVEKFMNELKRERAFFDSPYPFQKDNVNCGVHVCLMARSIATGEYWFDFPEVESFRTKFKQGLKDRNYELYSEEHVRKGKKTSMGEEGDEKKEEAKEEILEELESKSEETPGEDEVKPKDQSEKAIEVEVKRDQIPKLMDLKPDRIKSPVPRKLPNQANNQKNPKEKPTAQMGRKRKVLTGNPDKVVVKVREWFDKEFKSYIREGRSFQRLEWLTEMLTAAIHKASVGDEQTVDKMRKRCPPLDQKEGEMSTQTEIKKRYVKKEEVASQNRTGKLKRFSYWENRTKVFNSVIGQEFKQCEIPIDKIEEFFQKTTSVTNVPKKTLDEVTSRLPKLDIGEWIEEEFVSKDVQNALKKTKDTAPGVDGLQYHHLRWFDPDCKILTLIYNECRKHRKIPAHWKEAETILLYKGGEESKPDNWRPISLMPTIYKLYSSLWNRRIRSVDGVMSRCQRGFQEREGCNESIAILRSAIDVAKGKMSDLSVAWLDLTNAFGSVPHELIESTLIAYGYPETVVHIIKDMYDGASIRVKTRDEKSQQIRINSGVKQGDPISPTLFNMCLENVIRRHLEVANGHKCIGTRIKILAFADDMAILAETKGQLQKELTDMDQDCTPLNLIFKPSKCASLVIRKGVVQTTAEVKLKGVAIRNLNEKNSYKYLGVQTGAETRISEKDLMKKVLQELDKVQSSDDLTPPQKLDCIKCFVLPKMTYMYANSIPKLTELRVFANLVMRGVKVIHRIPVRGSPLEYVQLPVAKGGLGVSCPRITAMISFLVTILKKLWSTDEYIRNLYNEYLKAVVEVETGKKNVTMADIAYYLCDGKLANKKPLFGYTCFSRIRDISRGLSMNQDSPLHCFRFVEENGKLAIEVKATESGKVKRYTDIHLKKLQQLLKGDVNAALLHRFITEKPVKSEVVQVIQQHPGSNSFVRQGGKVSLACHNIIHKARLNLLNCHYNTYDKNSPKTCRRCGAENETQWHILQVCPYSWGRWITHRHDAVLYRVKELIESGSKKDWKLRIDHEFPQFARLRPDIFMESPDKKEVIIGDVACPYEHGLKGMERSWQKKVEKYDEGFQMLREQGKKVTVLPIIIGSLGTWWTPTSKSLEDLGISKTTIRKSIPILCSTVMEHSTQIYWRHIHGEHYISRPIRYGYEKPTGQWRRNDNVLSTTD</sequence>
<organism evidence="8">
    <name type="scientific">Caenorhabditis brenneri</name>
    <name type="common">Nematode worm</name>
    <dbReference type="NCBI Taxonomy" id="135651"/>
    <lineage>
        <taxon>Eukaryota</taxon>
        <taxon>Metazoa</taxon>
        <taxon>Ecdysozoa</taxon>
        <taxon>Nematoda</taxon>
        <taxon>Chromadorea</taxon>
        <taxon>Rhabditida</taxon>
        <taxon>Rhabditina</taxon>
        <taxon>Rhabditomorpha</taxon>
        <taxon>Rhabditoidea</taxon>
        <taxon>Rhabditidae</taxon>
        <taxon>Peloderinae</taxon>
        <taxon>Caenorhabditis</taxon>
    </lineage>
</organism>
<evidence type="ECO:0000256" key="4">
    <source>
        <dbReference type="SAM" id="MobiDB-lite"/>
    </source>
</evidence>
<dbReference type="HOGENOM" id="CLU_001335_3_0_1"/>